<organism evidence="1 2">
    <name type="scientific">Hyaloperonospora arabidopsidis (strain Emoy2)</name>
    <name type="common">Downy mildew agent</name>
    <name type="synonym">Peronospora arabidopsidis</name>
    <dbReference type="NCBI Taxonomy" id="559515"/>
    <lineage>
        <taxon>Eukaryota</taxon>
        <taxon>Sar</taxon>
        <taxon>Stramenopiles</taxon>
        <taxon>Oomycota</taxon>
        <taxon>Peronosporomycetes</taxon>
        <taxon>Peronosporales</taxon>
        <taxon>Peronosporaceae</taxon>
        <taxon>Hyaloperonospora</taxon>
    </lineage>
</organism>
<proteinExistence type="predicted"/>
<sequence>MAAAGVVAVVGLPSLLIRGKWSAIRNSVVVTGTGATLCYGLYKWEEKKRK</sequence>
<evidence type="ECO:0000313" key="1">
    <source>
        <dbReference type="EnsemblProtists" id="HpaP808868"/>
    </source>
</evidence>
<dbReference type="Proteomes" id="UP000011713">
    <property type="component" value="Unassembled WGS sequence"/>
</dbReference>
<reference evidence="2" key="1">
    <citation type="journal article" date="2010" name="Science">
        <title>Signatures of adaptation to obligate biotrophy in the Hyaloperonospora arabidopsidis genome.</title>
        <authorList>
            <person name="Baxter L."/>
            <person name="Tripathy S."/>
            <person name="Ishaque N."/>
            <person name="Boot N."/>
            <person name="Cabral A."/>
            <person name="Kemen E."/>
            <person name="Thines M."/>
            <person name="Ah-Fong A."/>
            <person name="Anderson R."/>
            <person name="Badejoko W."/>
            <person name="Bittner-Eddy P."/>
            <person name="Boore J.L."/>
            <person name="Chibucos M.C."/>
            <person name="Coates M."/>
            <person name="Dehal P."/>
            <person name="Delehaunty K."/>
            <person name="Dong S."/>
            <person name="Downton P."/>
            <person name="Dumas B."/>
            <person name="Fabro G."/>
            <person name="Fronick C."/>
            <person name="Fuerstenberg S.I."/>
            <person name="Fulton L."/>
            <person name="Gaulin E."/>
            <person name="Govers F."/>
            <person name="Hughes L."/>
            <person name="Humphray S."/>
            <person name="Jiang R.H."/>
            <person name="Judelson H."/>
            <person name="Kamoun S."/>
            <person name="Kyung K."/>
            <person name="Meijer H."/>
            <person name="Minx P."/>
            <person name="Morris P."/>
            <person name="Nelson J."/>
            <person name="Phuntumart V."/>
            <person name="Qutob D."/>
            <person name="Rehmany A."/>
            <person name="Rougon-Cardoso A."/>
            <person name="Ryden P."/>
            <person name="Torto-Alalibo T."/>
            <person name="Studholme D."/>
            <person name="Wang Y."/>
            <person name="Win J."/>
            <person name="Wood J."/>
            <person name="Clifton S.W."/>
            <person name="Rogers J."/>
            <person name="Van den Ackerveken G."/>
            <person name="Jones J.D."/>
            <person name="McDowell J.M."/>
            <person name="Beynon J."/>
            <person name="Tyler B.M."/>
        </authorList>
    </citation>
    <scope>NUCLEOTIDE SEQUENCE [LARGE SCALE GENOMIC DNA]</scope>
    <source>
        <strain evidence="2">Emoy2</strain>
    </source>
</reference>
<evidence type="ECO:0008006" key="3">
    <source>
        <dbReference type="Google" id="ProtNLM"/>
    </source>
</evidence>
<dbReference type="HOGENOM" id="CLU_3128323_0_0_1"/>
<keyword evidence="2" id="KW-1185">Reference proteome</keyword>
<accession>M4BR29</accession>
<dbReference type="EnsemblProtists" id="HpaT808868">
    <property type="protein sequence ID" value="HpaP808868"/>
    <property type="gene ID" value="HpaG808868"/>
</dbReference>
<evidence type="ECO:0000313" key="2">
    <source>
        <dbReference type="Proteomes" id="UP000011713"/>
    </source>
</evidence>
<dbReference type="AlphaFoldDB" id="M4BR29"/>
<protein>
    <recommendedName>
        <fullName evidence="3">RxLR effector candidate protein</fullName>
    </recommendedName>
</protein>
<name>M4BR29_HYAAE</name>
<dbReference type="EMBL" id="JH598621">
    <property type="status" value="NOT_ANNOTATED_CDS"/>
    <property type="molecule type" value="Genomic_DNA"/>
</dbReference>
<dbReference type="VEuPathDB" id="FungiDB:HpaG808868"/>
<reference evidence="1" key="2">
    <citation type="submission" date="2015-06" db="UniProtKB">
        <authorList>
            <consortium name="EnsemblProtists"/>
        </authorList>
    </citation>
    <scope>IDENTIFICATION</scope>
    <source>
        <strain evidence="1">Emoy2</strain>
    </source>
</reference>
<dbReference type="InParanoid" id="M4BR29"/>